<dbReference type="PROSITE" id="PS51379">
    <property type="entry name" value="4FE4S_FER_2"/>
    <property type="match status" value="2"/>
</dbReference>
<evidence type="ECO:0000256" key="3">
    <source>
        <dbReference type="ARBA" id="ARBA00023014"/>
    </source>
</evidence>
<feature type="domain" description="4Fe-4S ferredoxin-type" evidence="5">
    <location>
        <begin position="4"/>
        <end position="33"/>
    </location>
</feature>
<reference evidence="6 7" key="1">
    <citation type="submission" date="2010-03" db="EMBL/GenBank/DDBJ databases">
        <title>The genome sequence of Eubacterium cylindroides T2-87.</title>
        <authorList>
            <consortium name="metaHIT consortium -- http://www.metahit.eu/"/>
            <person name="Pajon A."/>
            <person name="Turner K."/>
            <person name="Parkhill J."/>
            <person name="Duncan S."/>
            <person name="Flint H."/>
        </authorList>
    </citation>
    <scope>NUCLEOTIDE SEQUENCE [LARGE SCALE GENOMIC DNA]</scope>
    <source>
        <strain evidence="6 7">T2-87</strain>
    </source>
</reference>
<keyword evidence="4" id="KW-0812">Transmembrane</keyword>
<feature type="domain" description="4Fe-4S ferredoxin-type" evidence="5">
    <location>
        <begin position="38"/>
        <end position="68"/>
    </location>
</feature>
<dbReference type="InterPro" id="IPR052977">
    <property type="entry name" value="Polyferredoxin-like_ET"/>
</dbReference>
<dbReference type="PANTHER" id="PTHR43193">
    <property type="match status" value="1"/>
</dbReference>
<dbReference type="PATRIC" id="fig|717960.3.peg.1847"/>
<keyword evidence="3" id="KW-0411">Iron-sulfur</keyword>
<gene>
    <name evidence="6" type="ORF">EC1_04960</name>
</gene>
<dbReference type="Pfam" id="PF12838">
    <property type="entry name" value="Fer4_7"/>
    <property type="match status" value="1"/>
</dbReference>
<dbReference type="Proteomes" id="UP000008801">
    <property type="component" value="Chromosome"/>
</dbReference>
<dbReference type="EMBL" id="FP929041">
    <property type="protein sequence ID" value="CBK88168.1"/>
    <property type="molecule type" value="Genomic_DNA"/>
</dbReference>
<dbReference type="KEGG" id="euc:EC1_04960"/>
<dbReference type="HOGENOM" id="CLU_1265363_0_0_9"/>
<dbReference type="InterPro" id="IPR017896">
    <property type="entry name" value="4Fe4S_Fe-S-bd"/>
</dbReference>
<evidence type="ECO:0000256" key="1">
    <source>
        <dbReference type="ARBA" id="ARBA00022723"/>
    </source>
</evidence>
<dbReference type="AlphaFoldDB" id="D4JD96"/>
<sequence length="218" mass="25506">MSIPILFPSKDKCSGCSACYSICPMSAISMIPDQEGFQYPIIDEKKCIDCRQCINVCPFKRKIDEESSDKLYKTRCCEKSRIKVGIITHYYKSTNYGGLLQAYALCTFLQKKGYNVEQICYDKQKGNDGVHKLKRVVRNIVNLFYFYLIYLRIGKSNLGLMLLFVLEKKLYRIVNEFILKMILMNWLLHMMFLLLVVIRFGILMQFVMLICLIFLIKT</sequence>
<feature type="transmembrane region" description="Helical" evidence="4">
    <location>
        <begin position="186"/>
        <end position="216"/>
    </location>
</feature>
<dbReference type="STRING" id="717960.EC1_04960"/>
<accession>D4JD96</accession>
<dbReference type="InterPro" id="IPR017900">
    <property type="entry name" value="4Fe4S_Fe_S_CS"/>
</dbReference>
<dbReference type="Gene3D" id="3.30.70.20">
    <property type="match status" value="1"/>
</dbReference>
<evidence type="ECO:0000313" key="6">
    <source>
        <dbReference type="EMBL" id="CBK88168.1"/>
    </source>
</evidence>
<dbReference type="PANTHER" id="PTHR43193:SF2">
    <property type="entry name" value="POLYFERREDOXIN PROTEIN FWDF"/>
    <property type="match status" value="1"/>
</dbReference>
<evidence type="ECO:0000259" key="5">
    <source>
        <dbReference type="PROSITE" id="PS51379"/>
    </source>
</evidence>
<protein>
    <recommendedName>
        <fullName evidence="5">4Fe-4S ferredoxin-type domain-containing protein</fullName>
    </recommendedName>
</protein>
<name>D4JD96_9FIRM</name>
<dbReference type="PROSITE" id="PS00198">
    <property type="entry name" value="4FE4S_FER_1"/>
    <property type="match status" value="2"/>
</dbReference>
<evidence type="ECO:0000256" key="2">
    <source>
        <dbReference type="ARBA" id="ARBA00023004"/>
    </source>
</evidence>
<feature type="transmembrane region" description="Helical" evidence="4">
    <location>
        <begin position="144"/>
        <end position="166"/>
    </location>
</feature>
<keyword evidence="1" id="KW-0479">Metal-binding</keyword>
<evidence type="ECO:0000256" key="4">
    <source>
        <dbReference type="SAM" id="Phobius"/>
    </source>
</evidence>
<dbReference type="GO" id="GO:0051536">
    <property type="term" value="F:iron-sulfur cluster binding"/>
    <property type="evidence" value="ECO:0007669"/>
    <property type="project" value="UniProtKB-KW"/>
</dbReference>
<keyword evidence="4" id="KW-1133">Transmembrane helix</keyword>
<proteinExistence type="predicted"/>
<keyword evidence="4" id="KW-0472">Membrane</keyword>
<keyword evidence="2" id="KW-0408">Iron</keyword>
<evidence type="ECO:0000313" key="7">
    <source>
        <dbReference type="Proteomes" id="UP000008801"/>
    </source>
</evidence>
<dbReference type="GO" id="GO:0046872">
    <property type="term" value="F:metal ion binding"/>
    <property type="evidence" value="ECO:0007669"/>
    <property type="project" value="UniProtKB-KW"/>
</dbReference>
<organism evidence="6 7">
    <name type="scientific">Faecalitalea cylindroides T2-87</name>
    <dbReference type="NCBI Taxonomy" id="717960"/>
    <lineage>
        <taxon>Bacteria</taxon>
        <taxon>Bacillati</taxon>
        <taxon>Bacillota</taxon>
        <taxon>Erysipelotrichia</taxon>
        <taxon>Erysipelotrichales</taxon>
        <taxon>Erysipelotrichaceae</taxon>
        <taxon>Faecalitalea</taxon>
    </lineage>
</organism>
<reference evidence="6 7" key="2">
    <citation type="submission" date="2010-03" db="EMBL/GenBank/DDBJ databases">
        <authorList>
            <person name="Pajon A."/>
        </authorList>
    </citation>
    <scope>NUCLEOTIDE SEQUENCE [LARGE SCALE GENOMIC DNA]</scope>
    <source>
        <strain evidence="6 7">T2-87</strain>
    </source>
</reference>
<dbReference type="SUPFAM" id="SSF54862">
    <property type="entry name" value="4Fe-4S ferredoxins"/>
    <property type="match status" value="1"/>
</dbReference>